<dbReference type="GO" id="GO:0019305">
    <property type="term" value="P:dTDP-rhamnose biosynthetic process"/>
    <property type="evidence" value="ECO:0007669"/>
    <property type="project" value="UniProtKB-UniPathway"/>
</dbReference>
<dbReference type="SUPFAM" id="SSF51735">
    <property type="entry name" value="NAD(P)-binding Rossmann-fold domains"/>
    <property type="match status" value="1"/>
</dbReference>
<feature type="domain" description="RmlD-like substrate binding" evidence="3">
    <location>
        <begin position="3"/>
        <end position="118"/>
    </location>
</feature>
<dbReference type="EC" id="1.1.1.133" evidence="2"/>
<dbReference type="PANTHER" id="PTHR10491">
    <property type="entry name" value="DTDP-4-DEHYDRORHAMNOSE REDUCTASE"/>
    <property type="match status" value="1"/>
</dbReference>
<keyword evidence="2" id="KW-0521">NADP</keyword>
<dbReference type="AlphaFoldDB" id="A0A0G0QS66"/>
<dbReference type="InterPro" id="IPR029903">
    <property type="entry name" value="RmlD-like-bd"/>
</dbReference>
<comment type="similarity">
    <text evidence="1 2">Belongs to the dTDP-4-dehydrorhamnose reductase family.</text>
</comment>
<dbReference type="Pfam" id="PF04321">
    <property type="entry name" value="RmlD_sub_bind"/>
    <property type="match status" value="1"/>
</dbReference>
<reference evidence="4 5" key="1">
    <citation type="journal article" date="2015" name="Nature">
        <title>rRNA introns, odd ribosomes, and small enigmatic genomes across a large radiation of phyla.</title>
        <authorList>
            <person name="Brown C.T."/>
            <person name="Hug L.A."/>
            <person name="Thomas B.C."/>
            <person name="Sharon I."/>
            <person name="Castelle C.J."/>
            <person name="Singh A."/>
            <person name="Wilkins M.J."/>
            <person name="Williams K.H."/>
            <person name="Banfield J.F."/>
        </authorList>
    </citation>
    <scope>NUCLEOTIDE SEQUENCE [LARGE SCALE GENOMIC DNA]</scope>
</reference>
<comment type="caution">
    <text evidence="4">The sequence shown here is derived from an EMBL/GenBank/DDBJ whole genome shotgun (WGS) entry which is preliminary data.</text>
</comment>
<proteinExistence type="inferred from homology"/>
<dbReference type="InterPro" id="IPR036291">
    <property type="entry name" value="NAD(P)-bd_dom_sf"/>
</dbReference>
<evidence type="ECO:0000259" key="3">
    <source>
        <dbReference type="Pfam" id="PF04321"/>
    </source>
</evidence>
<dbReference type="EMBL" id="LBWQ01000022">
    <property type="protein sequence ID" value="KKR13205.1"/>
    <property type="molecule type" value="Genomic_DNA"/>
</dbReference>
<dbReference type="InterPro" id="IPR005913">
    <property type="entry name" value="dTDP_dehydrorham_reduct"/>
</dbReference>
<evidence type="ECO:0000313" key="5">
    <source>
        <dbReference type="Proteomes" id="UP000034690"/>
    </source>
</evidence>
<evidence type="ECO:0000256" key="1">
    <source>
        <dbReference type="ARBA" id="ARBA00010944"/>
    </source>
</evidence>
<keyword evidence="2" id="KW-0560">Oxidoreductase</keyword>
<evidence type="ECO:0000313" key="4">
    <source>
        <dbReference type="EMBL" id="KKR13205.1"/>
    </source>
</evidence>
<dbReference type="UniPathway" id="UPA00124"/>
<feature type="non-terminal residue" evidence="4">
    <location>
        <position position="124"/>
    </location>
</feature>
<comment type="function">
    <text evidence="2">Catalyzes the reduction of dTDP-6-deoxy-L-lyxo-4-hexulose to yield dTDP-L-rhamnose.</text>
</comment>
<dbReference type="GO" id="GO:0005829">
    <property type="term" value="C:cytosol"/>
    <property type="evidence" value="ECO:0007669"/>
    <property type="project" value="TreeGrafter"/>
</dbReference>
<accession>A0A0G0QS66</accession>
<organism evidence="4 5">
    <name type="scientific">Candidatus Woesebacteria bacterium GW2011_GWA1_39_21b</name>
    <dbReference type="NCBI Taxonomy" id="1618551"/>
    <lineage>
        <taxon>Bacteria</taxon>
        <taxon>Candidatus Woeseibacteriota</taxon>
    </lineage>
</organism>
<dbReference type="PANTHER" id="PTHR10491:SF4">
    <property type="entry name" value="METHIONINE ADENOSYLTRANSFERASE 2 SUBUNIT BETA"/>
    <property type="match status" value="1"/>
</dbReference>
<dbReference type="GO" id="GO:0008831">
    <property type="term" value="F:dTDP-4-dehydrorhamnose reductase activity"/>
    <property type="evidence" value="ECO:0007669"/>
    <property type="project" value="UniProtKB-EC"/>
</dbReference>
<dbReference type="Proteomes" id="UP000034690">
    <property type="component" value="Unassembled WGS sequence"/>
</dbReference>
<protein>
    <recommendedName>
        <fullName evidence="2">dTDP-4-dehydrorhamnose reductase</fullName>
        <ecNumber evidence="2">1.1.1.133</ecNumber>
    </recommendedName>
</protein>
<comment type="pathway">
    <text evidence="2">Carbohydrate biosynthesis; dTDP-L-rhamnose biosynthesis.</text>
</comment>
<sequence>MEKILILGGNSKLARCFFLLYPKITKSLTKKECDITSKNDVEKVIINTSAKYILNCAAITDIEYCENNKDKCLNVNTFAVNCIESVCKKYNKKLIHITSDYALNPVNYYGFTKYLNEKQLDKSK</sequence>
<dbReference type="Gene3D" id="3.40.50.720">
    <property type="entry name" value="NAD(P)-binding Rossmann-like Domain"/>
    <property type="match status" value="1"/>
</dbReference>
<evidence type="ECO:0000256" key="2">
    <source>
        <dbReference type="RuleBase" id="RU364082"/>
    </source>
</evidence>
<name>A0A0G0QS66_9BACT</name>
<gene>
    <name evidence="4" type="ORF">UT40_C0022G0018</name>
</gene>